<dbReference type="InterPro" id="IPR022700">
    <property type="entry name" value="CLIP"/>
</dbReference>
<dbReference type="EMBL" id="GEDC01015281">
    <property type="protein sequence ID" value="JAS22017.1"/>
    <property type="molecule type" value="Transcribed_RNA"/>
</dbReference>
<keyword evidence="5 10" id="KW-0378">Hydrolase</keyword>
<dbReference type="FunFam" id="2.40.10.10:FF:000015">
    <property type="entry name" value="Atrial natriuretic peptide-converting enzyme"/>
    <property type="match status" value="1"/>
</dbReference>
<evidence type="ECO:0000256" key="2">
    <source>
        <dbReference type="ARBA" id="ARBA00022525"/>
    </source>
</evidence>
<evidence type="ECO:0000259" key="11">
    <source>
        <dbReference type="PROSITE" id="PS50240"/>
    </source>
</evidence>
<evidence type="ECO:0000256" key="4">
    <source>
        <dbReference type="ARBA" id="ARBA00022729"/>
    </source>
</evidence>
<evidence type="ECO:0000259" key="12">
    <source>
        <dbReference type="PROSITE" id="PS51888"/>
    </source>
</evidence>
<name>A0A1B6D8K3_9HEMI</name>
<sequence length="366" mass="40618">MSKSHLILWNNCSTLLLFTIISLVASSGNRVKRQVIYNTTTNVCTSPDSRSGTCINIKNCPELLDLLLYQRSNVTAIRFILASTCYYQGRTPVVCCPGEFDEINLVNDLSVCGLSSFNRERVVGGRAAVAGSWPWAAALGYTNNGVLEWLCGGTLVSDRYIVTAAHCIVNERGRALTKIRIGDVDMNTEKQDGAFPVDAEIDEIIPHENYNASNRVADIGLVRIRGRISQFTDFIRPICLPLAPNLRWNTFEGYTPFVVGWGDTAYMGQSSSILQEVQMDVINVTTCARVFSKFERTTIDHRVICAEAFGKDACRGDSGCPMMLPNGENFYLIGVVSYGYKCAEPGYPGVYTRVTEYIEWLARNMI</sequence>
<dbReference type="PROSITE" id="PS51888">
    <property type="entry name" value="CLIP"/>
    <property type="match status" value="1"/>
</dbReference>
<dbReference type="SMART" id="SM00680">
    <property type="entry name" value="CLIP"/>
    <property type="match status" value="1"/>
</dbReference>
<keyword evidence="4 10" id="KW-0732">Signal</keyword>
<keyword evidence="6 10" id="KW-0720">Serine protease</keyword>
<evidence type="ECO:0000256" key="8">
    <source>
        <dbReference type="ARBA" id="ARBA00023157"/>
    </source>
</evidence>
<dbReference type="Gene3D" id="2.40.10.10">
    <property type="entry name" value="Trypsin-like serine proteases"/>
    <property type="match status" value="1"/>
</dbReference>
<dbReference type="SUPFAM" id="SSF50494">
    <property type="entry name" value="Trypsin-like serine proteases"/>
    <property type="match status" value="1"/>
</dbReference>
<protein>
    <recommendedName>
        <fullName evidence="10">CLIP domain-containing serine protease</fullName>
        <ecNumber evidence="10">3.4.21.-</ecNumber>
    </recommendedName>
</protein>
<dbReference type="PROSITE" id="PS50240">
    <property type="entry name" value="TRYPSIN_DOM"/>
    <property type="match status" value="1"/>
</dbReference>
<dbReference type="Gene3D" id="3.30.1640.30">
    <property type="match status" value="1"/>
</dbReference>
<comment type="similarity">
    <text evidence="10">Belongs to the peptidase S1 family. CLIP subfamily.</text>
</comment>
<evidence type="ECO:0000256" key="6">
    <source>
        <dbReference type="ARBA" id="ARBA00022825"/>
    </source>
</evidence>
<accession>A0A1B6D8K3</accession>
<dbReference type="SMART" id="SM00020">
    <property type="entry name" value="Tryp_SPc"/>
    <property type="match status" value="1"/>
</dbReference>
<comment type="domain">
    <text evidence="10">The clip domain consists of 35-55 residues which are 'knitted' together usually by 3 conserved disulfide bonds forming a clip-like compact structure.</text>
</comment>
<comment type="subcellular location">
    <subcellularLocation>
        <location evidence="1 10">Secreted</location>
    </subcellularLocation>
</comment>
<keyword evidence="8" id="KW-1015">Disulfide bond</keyword>
<dbReference type="InterPro" id="IPR001314">
    <property type="entry name" value="Peptidase_S1A"/>
</dbReference>
<dbReference type="InterPro" id="IPR018114">
    <property type="entry name" value="TRYPSIN_HIS"/>
</dbReference>
<keyword evidence="2 10" id="KW-0964">Secreted</keyword>
<dbReference type="EC" id="3.4.21.-" evidence="10"/>
<evidence type="ECO:0000256" key="10">
    <source>
        <dbReference type="RuleBase" id="RU366078"/>
    </source>
</evidence>
<evidence type="ECO:0000313" key="13">
    <source>
        <dbReference type="EMBL" id="JAS22017.1"/>
    </source>
</evidence>
<feature type="chain" id="PRO_5023977235" description="CLIP domain-containing serine protease" evidence="10">
    <location>
        <begin position="27"/>
        <end position="366"/>
    </location>
</feature>
<reference evidence="13" key="1">
    <citation type="submission" date="2015-12" db="EMBL/GenBank/DDBJ databases">
        <title>De novo transcriptome assembly of four potential Pierce s Disease insect vectors from Arizona vineyards.</title>
        <authorList>
            <person name="Tassone E.E."/>
        </authorList>
    </citation>
    <scope>NUCLEOTIDE SEQUENCE</scope>
</reference>
<dbReference type="PROSITE" id="PS00134">
    <property type="entry name" value="TRYPSIN_HIS"/>
    <property type="match status" value="1"/>
</dbReference>
<dbReference type="AlphaFoldDB" id="A0A1B6D8K3"/>
<dbReference type="CDD" id="cd00190">
    <property type="entry name" value="Tryp_SPc"/>
    <property type="match status" value="1"/>
</dbReference>
<feature type="domain" description="Clip" evidence="12">
    <location>
        <begin position="43"/>
        <end position="96"/>
    </location>
</feature>
<dbReference type="FunFam" id="3.30.1640.30:FF:000001">
    <property type="entry name" value="Serine protease 7"/>
    <property type="match status" value="1"/>
</dbReference>
<keyword evidence="7" id="KW-0865">Zymogen</keyword>
<dbReference type="PRINTS" id="PR00722">
    <property type="entry name" value="CHYMOTRYPSIN"/>
</dbReference>
<evidence type="ECO:0000256" key="5">
    <source>
        <dbReference type="ARBA" id="ARBA00022801"/>
    </source>
</evidence>
<dbReference type="InterPro" id="IPR043504">
    <property type="entry name" value="Peptidase_S1_PA_chymotrypsin"/>
</dbReference>
<keyword evidence="9" id="KW-0325">Glycoprotein</keyword>
<evidence type="ECO:0000256" key="3">
    <source>
        <dbReference type="ARBA" id="ARBA00022670"/>
    </source>
</evidence>
<dbReference type="PANTHER" id="PTHR24252:SF7">
    <property type="entry name" value="HYALIN"/>
    <property type="match status" value="1"/>
</dbReference>
<evidence type="ECO:0000256" key="1">
    <source>
        <dbReference type="ARBA" id="ARBA00004613"/>
    </source>
</evidence>
<dbReference type="PANTHER" id="PTHR24252">
    <property type="entry name" value="ACROSIN-RELATED"/>
    <property type="match status" value="1"/>
</dbReference>
<evidence type="ECO:0000256" key="7">
    <source>
        <dbReference type="ARBA" id="ARBA00023145"/>
    </source>
</evidence>
<feature type="signal peptide" evidence="10">
    <location>
        <begin position="1"/>
        <end position="26"/>
    </location>
</feature>
<keyword evidence="3 10" id="KW-0645">Protease</keyword>
<gene>
    <name evidence="13" type="ORF">g.3281</name>
</gene>
<dbReference type="Pfam" id="PF00089">
    <property type="entry name" value="Trypsin"/>
    <property type="match status" value="1"/>
</dbReference>
<dbReference type="Pfam" id="PF12032">
    <property type="entry name" value="CLIP"/>
    <property type="match status" value="1"/>
</dbReference>
<dbReference type="InterPro" id="IPR001254">
    <property type="entry name" value="Trypsin_dom"/>
</dbReference>
<dbReference type="GO" id="GO:0004252">
    <property type="term" value="F:serine-type endopeptidase activity"/>
    <property type="evidence" value="ECO:0007669"/>
    <property type="project" value="UniProtKB-UniRule"/>
</dbReference>
<evidence type="ECO:0000256" key="9">
    <source>
        <dbReference type="ARBA" id="ARBA00023180"/>
    </source>
</evidence>
<dbReference type="InterPro" id="IPR009003">
    <property type="entry name" value="Peptidase_S1_PA"/>
</dbReference>
<dbReference type="InterPro" id="IPR038565">
    <property type="entry name" value="CLIP_sf"/>
</dbReference>
<dbReference type="GO" id="GO:0005576">
    <property type="term" value="C:extracellular region"/>
    <property type="evidence" value="ECO:0007669"/>
    <property type="project" value="UniProtKB-SubCell"/>
</dbReference>
<proteinExistence type="inferred from homology"/>
<feature type="domain" description="Peptidase S1" evidence="11">
    <location>
        <begin position="122"/>
        <end position="366"/>
    </location>
</feature>
<organism evidence="13">
    <name type="scientific">Clastoptera arizonana</name>
    <name type="common">Arizona spittle bug</name>
    <dbReference type="NCBI Taxonomy" id="38151"/>
    <lineage>
        <taxon>Eukaryota</taxon>
        <taxon>Metazoa</taxon>
        <taxon>Ecdysozoa</taxon>
        <taxon>Arthropoda</taxon>
        <taxon>Hexapoda</taxon>
        <taxon>Insecta</taxon>
        <taxon>Pterygota</taxon>
        <taxon>Neoptera</taxon>
        <taxon>Paraneoptera</taxon>
        <taxon>Hemiptera</taxon>
        <taxon>Auchenorrhyncha</taxon>
        <taxon>Cercopoidea</taxon>
        <taxon>Clastopteridae</taxon>
        <taxon>Clastoptera</taxon>
    </lineage>
</organism>
<dbReference type="GO" id="GO:0006508">
    <property type="term" value="P:proteolysis"/>
    <property type="evidence" value="ECO:0007669"/>
    <property type="project" value="UniProtKB-KW"/>
</dbReference>